<protein>
    <submittedName>
        <fullName evidence="9">Tight adherence protein C</fullName>
    </submittedName>
</protein>
<evidence type="ECO:0000313" key="10">
    <source>
        <dbReference type="Proteomes" id="UP001183629"/>
    </source>
</evidence>
<dbReference type="PANTHER" id="PTHR35007:SF2">
    <property type="entry name" value="PILUS ASSEMBLE PROTEIN"/>
    <property type="match status" value="1"/>
</dbReference>
<evidence type="ECO:0000256" key="4">
    <source>
        <dbReference type="ARBA" id="ARBA00022989"/>
    </source>
</evidence>
<dbReference type="GO" id="GO:0005886">
    <property type="term" value="C:plasma membrane"/>
    <property type="evidence" value="ECO:0007669"/>
    <property type="project" value="UniProtKB-SubCell"/>
</dbReference>
<evidence type="ECO:0000313" key="9">
    <source>
        <dbReference type="EMBL" id="MDR7324579.1"/>
    </source>
</evidence>
<dbReference type="Pfam" id="PF00482">
    <property type="entry name" value="T2SSF"/>
    <property type="match status" value="1"/>
</dbReference>
<name>A0AAE3ZT50_9ACTN</name>
<evidence type="ECO:0000256" key="3">
    <source>
        <dbReference type="ARBA" id="ARBA00022692"/>
    </source>
</evidence>
<dbReference type="Proteomes" id="UP001183629">
    <property type="component" value="Unassembled WGS sequence"/>
</dbReference>
<evidence type="ECO:0000256" key="2">
    <source>
        <dbReference type="ARBA" id="ARBA00022475"/>
    </source>
</evidence>
<keyword evidence="3 6" id="KW-0812">Transmembrane</keyword>
<dbReference type="PANTHER" id="PTHR35007">
    <property type="entry name" value="INTEGRAL MEMBRANE PROTEIN-RELATED"/>
    <property type="match status" value="1"/>
</dbReference>
<accession>A0AAE3ZT50</accession>
<keyword evidence="10" id="KW-1185">Reference proteome</keyword>
<comment type="caution">
    <text evidence="9">The sequence shown here is derived from an EMBL/GenBank/DDBJ whole genome shotgun (WGS) entry which is preliminary data.</text>
</comment>
<reference evidence="9 10" key="1">
    <citation type="submission" date="2023-07" db="EMBL/GenBank/DDBJ databases">
        <title>Sequencing the genomes of 1000 actinobacteria strains.</title>
        <authorList>
            <person name="Klenk H.-P."/>
        </authorList>
    </citation>
    <scope>NUCLEOTIDE SEQUENCE [LARGE SCALE GENOMIC DNA]</scope>
    <source>
        <strain evidence="9 10">DSM 44711</strain>
    </source>
</reference>
<evidence type="ECO:0000256" key="6">
    <source>
        <dbReference type="SAM" id="Phobius"/>
    </source>
</evidence>
<evidence type="ECO:0000256" key="7">
    <source>
        <dbReference type="SAM" id="SignalP"/>
    </source>
</evidence>
<dbReference type="InterPro" id="IPR042094">
    <property type="entry name" value="T2SS_GspF_sf"/>
</dbReference>
<dbReference type="EMBL" id="JAVDYC010000001">
    <property type="protein sequence ID" value="MDR7324579.1"/>
    <property type="molecule type" value="Genomic_DNA"/>
</dbReference>
<feature type="signal peptide" evidence="7">
    <location>
        <begin position="1"/>
        <end position="19"/>
    </location>
</feature>
<comment type="subcellular location">
    <subcellularLocation>
        <location evidence="1">Cell membrane</location>
        <topology evidence="1">Multi-pass membrane protein</topology>
    </subcellularLocation>
</comment>
<keyword evidence="2" id="KW-1003">Cell membrane</keyword>
<feature type="transmembrane region" description="Helical" evidence="6">
    <location>
        <begin position="280"/>
        <end position="305"/>
    </location>
</feature>
<organism evidence="9 10">
    <name type="scientific">Catenuloplanes niger</name>
    <dbReference type="NCBI Taxonomy" id="587534"/>
    <lineage>
        <taxon>Bacteria</taxon>
        <taxon>Bacillati</taxon>
        <taxon>Actinomycetota</taxon>
        <taxon>Actinomycetes</taxon>
        <taxon>Micromonosporales</taxon>
        <taxon>Micromonosporaceae</taxon>
        <taxon>Catenuloplanes</taxon>
    </lineage>
</organism>
<proteinExistence type="predicted"/>
<evidence type="ECO:0000256" key="5">
    <source>
        <dbReference type="ARBA" id="ARBA00023136"/>
    </source>
</evidence>
<keyword evidence="7" id="KW-0732">Signal</keyword>
<evidence type="ECO:0000259" key="8">
    <source>
        <dbReference type="Pfam" id="PF00482"/>
    </source>
</evidence>
<keyword evidence="5 6" id="KW-0472">Membrane</keyword>
<dbReference type="Gene3D" id="1.20.81.30">
    <property type="entry name" value="Type II secretion system (T2SS), domain F"/>
    <property type="match status" value="1"/>
</dbReference>
<feature type="chain" id="PRO_5041985260" evidence="7">
    <location>
        <begin position="20"/>
        <end position="308"/>
    </location>
</feature>
<gene>
    <name evidence="9" type="ORF">J2S44_004829</name>
</gene>
<evidence type="ECO:0000256" key="1">
    <source>
        <dbReference type="ARBA" id="ARBA00004651"/>
    </source>
</evidence>
<dbReference type="AlphaFoldDB" id="A0AAE3ZT50"/>
<dbReference type="InterPro" id="IPR018076">
    <property type="entry name" value="T2SS_GspF_dom"/>
</dbReference>
<feature type="domain" description="Type II secretion system protein GspF" evidence="8">
    <location>
        <begin position="172"/>
        <end position="297"/>
    </location>
</feature>
<dbReference type="RefSeq" id="WP_310418183.1">
    <property type="nucleotide sequence ID" value="NZ_JAVDYC010000001.1"/>
</dbReference>
<keyword evidence="4 6" id="KW-1133">Transmembrane helix</keyword>
<sequence>MLLLVAGLCALAGSAVVLALVAVPARETAGGNLVRSLHAFDRARARAGTHRVEPGARRSAVPAWLRALGDRLEHLGRVLTPGTGVQRLERQLDFAGNPANMTVDQVLRGKGIGLVSGLLTWLVVGALLDGAQGALLGALGGAIAGFYACDVIVRNRATARQQELTRSLPDVLDTLVISVEAGLGFDAALAQVARHGKGPMVRELFRVLQEMQIGKSRTEALRAMAARTTVPELKGFVSAIIHSGELGVPIASVLREQAGEMRTKSRQRAEEQAQKVPVKILFPVLFCIFPAMFVVVLGPGILSVLNSF</sequence>